<dbReference type="EMBL" id="JRLX01000006">
    <property type="protein sequence ID" value="KGO87033.1"/>
    <property type="molecule type" value="Genomic_DNA"/>
</dbReference>
<dbReference type="RefSeq" id="WP_020212964.1">
    <property type="nucleotide sequence ID" value="NZ_JRLX01000006.1"/>
</dbReference>
<dbReference type="SUPFAM" id="SSF49265">
    <property type="entry name" value="Fibronectin type III"/>
    <property type="match status" value="2"/>
</dbReference>
<reference evidence="2 3" key="1">
    <citation type="submission" date="2013-09" db="EMBL/GenBank/DDBJ databases">
        <authorList>
            <person name="Zeng Z."/>
            <person name="Chen C."/>
        </authorList>
    </citation>
    <scope>NUCLEOTIDE SEQUENCE [LARGE SCALE GENOMIC DNA]</scope>
    <source>
        <strain evidence="2 3">WB 3.3-2</strain>
    </source>
</reference>
<evidence type="ECO:0000313" key="2">
    <source>
        <dbReference type="EMBL" id="KGO87033.1"/>
    </source>
</evidence>
<name>A0A0A2M6E7_9FLAO</name>
<keyword evidence="3" id="KW-1185">Reference proteome</keyword>
<dbReference type="Pfam" id="PF20009">
    <property type="entry name" value="GEVED"/>
    <property type="match status" value="5"/>
</dbReference>
<feature type="domain" description="Fibronectin type-III" evidence="1">
    <location>
        <begin position="1133"/>
        <end position="1225"/>
    </location>
</feature>
<evidence type="ECO:0000313" key="3">
    <source>
        <dbReference type="Proteomes" id="UP000030152"/>
    </source>
</evidence>
<dbReference type="InterPro" id="IPR045474">
    <property type="entry name" value="GEVED"/>
</dbReference>
<comment type="caution">
    <text evidence="2">The sequence shown here is derived from an EMBL/GenBank/DDBJ whole genome shotgun (WGS) entry which is preliminary data.</text>
</comment>
<dbReference type="OrthoDB" id="6278496at2"/>
<protein>
    <recommendedName>
        <fullName evidence="1">Fibronectin type-III domain-containing protein</fullName>
    </recommendedName>
</protein>
<dbReference type="STRING" id="1121895.GCA_000378485_01809"/>
<dbReference type="eggNOG" id="COG3227">
    <property type="taxonomic scope" value="Bacteria"/>
</dbReference>
<sequence>MKKNYPKSAGSLFKLPQSSDGVTTRRHLYFKIVPAAFILLLSTISSFAQTYCTPTPGAVNGDGITNVTLGSINNNTVAETGSYGDYTAQVVSVGQSVEQAFSITLAVNANFSVKVWVDWNNDFDFDDEGEEVFSGNSPFDSVVTLTGAFTVPATAALGNHRIRIGGALLGRGTPPTTPCYSGFTGAFEDYTINVTPPPTCFVPVALATTNVNSGTINVSWAASSHGNTPVGYEYAVDTTLAPPVSGTAVTGTSVAGLTVPLNGYLHVRSNCGDGDYSQWVTIPFYNGFCIPAPSYGEGNGITNVTIGTINNTTVQETGYYGDYSAQIANIGQGVTQPFSITLSTNSSPFNTKVWVDWNNDLDFDDAGEEVYNGTSQALPVSILNGTFTVPSTATLGNHRIRVGSTITWNAPVTTCNSRDNAIYEDYTINVIAAPSCFTPTNVTGVTTATGVAAINWTAPTPGGTPSGYEYAVTASSTPPETGTATTATSVSNITVAANATSYIHVRTNCGNNDFSNWYTAPYYNGFCTPRPSFADGTGITNVTIGTINNTTVREDGDYGNYANLIATAGQGVAQPFSVSMNVFSSYNTKIWVDWNNDLDFDDEGEEVYSGASQEGVTSTITGYINVPIDAIMGNHRLRVGIVISFNAPPSPCQIGENGAYEDYTLNVTGPPVCYTPTNFAAQITGSGINSLSWTAPAFGNTPTGYEYAVTATSTPPANGTAITGTTVANVSVTANTTSYLHVRTNCGDGEFSEWVTIPFYNGVCIPRPSYASGGGITNFTAAGINNTTAREEGEYGNFSNLVATIGQTVSQPFSIGLNVFVSFNVRIWADWNDDLDFNDAGEQIYAGVSANAESTILRGTFTVPATAALGNHRLRIGISPGYSTPPTPCSVESNGAYEDYTINVTVPPTCFMPGSPAGMGIAPGTASLSWTAPTLGDAPAGYQYAVDTNLENPATGTTVTGTTIPNYTGITDAVYYYLHVRTSCGDSDFSEWVTSAPFRYFAGDNCETAINLGSQPSPYTYTTEGAANDYASACTGDNVAPDLYYYIDVPNGYTVVIEQASEEYDSQHYMGYGGACPGQTPLSCGDEERTTTTWENISGATVRVYWVQDGFGSTSAGSFTLNWSLLPPASCDRPRALSASVTSLTSAVVSWNVPNTGTPVGYEYAVTASSTAPESGTYTTARSATVTTLIPNTISYLHVRTICSEADGNSIWVTYQFFSGYCVPTNPDSTEFYITGVSTTGGDTNFSNTSTGFSAYTDYTSQYSVTSYAGGEFNIQATAPNSEDTYLYSVWIDWNNDFDFEDNGERVINTSYLTSPANLGAITIPTTAAIGTYRMRVRNARFGAPVPACGDQGSGEAEDYTLNIVAGPACFPPFNPTIAPTDAGFANLTWGVPVLGDTPTGYEYVLSTTSTAPAGNGTAADTNFVENAAYNPAQSVYLFVRSICGPEEHSTWVPAALLGTNTPEYLSQSVIVYKENGTINITTGNTLMTGVTIYDTSGRKLYSLTDINNTETAIAGLQIQQQVVIVEVTTVKGKVSKRIIF</sequence>
<dbReference type="InterPro" id="IPR036116">
    <property type="entry name" value="FN3_sf"/>
</dbReference>
<dbReference type="Proteomes" id="UP000030152">
    <property type="component" value="Unassembled WGS sequence"/>
</dbReference>
<organism evidence="2 3">
    <name type="scientific">Flavobacterium rivuli WB 3.3-2 = DSM 21788</name>
    <dbReference type="NCBI Taxonomy" id="1121895"/>
    <lineage>
        <taxon>Bacteria</taxon>
        <taxon>Pseudomonadati</taxon>
        <taxon>Bacteroidota</taxon>
        <taxon>Flavobacteriia</taxon>
        <taxon>Flavobacteriales</taxon>
        <taxon>Flavobacteriaceae</taxon>
        <taxon>Flavobacterium</taxon>
    </lineage>
</organism>
<dbReference type="Gene3D" id="2.60.40.10">
    <property type="entry name" value="Immunoglobulins"/>
    <property type="match status" value="3"/>
</dbReference>
<dbReference type="NCBIfam" id="NF033708">
    <property type="entry name" value="T9SS_Cterm_ChiA"/>
    <property type="match status" value="1"/>
</dbReference>
<evidence type="ECO:0000259" key="1">
    <source>
        <dbReference type="PROSITE" id="PS50853"/>
    </source>
</evidence>
<proteinExistence type="predicted"/>
<dbReference type="eggNOG" id="COG1404">
    <property type="taxonomic scope" value="Bacteria"/>
</dbReference>
<accession>A0A0A2M6E7</accession>
<dbReference type="InterPro" id="IPR013783">
    <property type="entry name" value="Ig-like_fold"/>
</dbReference>
<dbReference type="PROSITE" id="PS50853">
    <property type="entry name" value="FN3"/>
    <property type="match status" value="1"/>
</dbReference>
<gene>
    <name evidence="2" type="ORF">Q765_07410</name>
</gene>
<dbReference type="InterPro" id="IPR003961">
    <property type="entry name" value="FN3_dom"/>
</dbReference>